<evidence type="ECO:0000313" key="5">
    <source>
        <dbReference type="Proteomes" id="UP001152049"/>
    </source>
</evidence>
<dbReference type="Pfam" id="PF24883">
    <property type="entry name" value="NPHP3_N"/>
    <property type="match status" value="1"/>
</dbReference>
<feature type="domain" description="DUF7791" evidence="3">
    <location>
        <begin position="564"/>
        <end position="708"/>
    </location>
</feature>
<evidence type="ECO:0000259" key="3">
    <source>
        <dbReference type="Pfam" id="PF25053"/>
    </source>
</evidence>
<evidence type="ECO:0008006" key="6">
    <source>
        <dbReference type="Google" id="ProtNLM"/>
    </source>
</evidence>
<dbReference type="Gene3D" id="1.25.40.20">
    <property type="entry name" value="Ankyrin repeat-containing domain"/>
    <property type="match status" value="1"/>
</dbReference>
<sequence>MEALAVVSLTGNILQFVEFTSRLISSTHQISVAGSKPEHFELETIAQELRRSSRAIKSHRLSSDVEQDSKADNTLMQISKQCIDITDQLLAALNSIKKKRGAGKIKSFYQALKSEWKACEIEALQRRVDRIGGALNHHLMISRQRQIHFKLDQLAAENRRLAADRAVEIENLSTRLEGFFGETRYGLPLAESEHESPSAIFLDAAKRGVQYPIEQVILERLRFDVIDERYDAIPSAHSNTFSWIFKPDGQDDAAPSSFLEWLTSTDDLYWISGKPGSGKSTLMKFLCTHKVTKQKLREWAHKNRAGSPRAIQESDYCDQDDRLLLADFFFWNAGKKSPQKPQQGLLRALLYQILHQCPELIQQVFPEAIHPQKLESFPFNTHSSLRILNFPLSIPALTTTLKKTCHLLEPSKARLCLFIDGLDEYEGRPSDIVGLVNGIRSIKNVKICVSSRPWNEFEESFGQDRPQKLYMQDLTKKDIRKYVCDILDNDQNYQSLEEKDKEGKEFIAEIIEAAQGVFLWVVLVVRSFQEGLTNGDRIVDLQRRLRDIPRDLNEYFEKILFSDVDDFYSVQSARMLAATLHAQQKLPLMAYWFLDQQNPDYGFDLEIAPLNLGKMNLRLEQTRKRLNACCKGLLEVQFIPAFHDLDSPSSSVLFNWKVDFFHRTVKDFLLSPKTESFLAGWNSSQPEDINISICKALLPLIKIMPPEQKYLTHPAGVPEVLRSLLLHAKDLHDTQESENDHFVARLLSDIDATLLEHGHKTDQHVYRGALFGILARQSAWKRWVFMAGAVSFLDICTICGLIRFVENELNSRAESGDTTTVEKLHALLKLALMDSNYATVKMLLQNGADPNFLIEDSGDGIRPFINENATNWTIYVARLYQAHEYLTETSPSVNFKQRERHFLCIRELLEHGAQPDAVVRDHYGNLQKVHSLAREVLIPEHMALLEHFFSGSQEGLKKADISKMQRQKGSRRKSLWAKFGRV</sequence>
<dbReference type="PANTHER" id="PTHR10039">
    <property type="entry name" value="AMELOGENIN"/>
    <property type="match status" value="1"/>
</dbReference>
<dbReference type="InterPro" id="IPR056693">
    <property type="entry name" value="DUF7791"/>
</dbReference>
<name>A0A9W8RT11_9HYPO</name>
<dbReference type="AlphaFoldDB" id="A0A9W8RT11"/>
<dbReference type="InterPro" id="IPR027417">
    <property type="entry name" value="P-loop_NTPase"/>
</dbReference>
<evidence type="ECO:0000259" key="2">
    <source>
        <dbReference type="Pfam" id="PF24883"/>
    </source>
</evidence>
<reference evidence="4" key="1">
    <citation type="submission" date="2022-09" db="EMBL/GenBank/DDBJ databases">
        <title>Fusarium specimens isolated from Avocado Roots.</title>
        <authorList>
            <person name="Stajich J."/>
            <person name="Roper C."/>
            <person name="Heimlech-Rivalta G."/>
        </authorList>
    </citation>
    <scope>NUCLEOTIDE SEQUENCE</scope>
    <source>
        <strain evidence="4">CF00136</strain>
    </source>
</reference>
<dbReference type="Proteomes" id="UP001152049">
    <property type="component" value="Unassembled WGS sequence"/>
</dbReference>
<feature type="domain" description="Nephrocystin 3-like N-terminal" evidence="2">
    <location>
        <begin position="256"/>
        <end position="452"/>
    </location>
</feature>
<dbReference type="InterPro" id="IPR036770">
    <property type="entry name" value="Ankyrin_rpt-contain_sf"/>
</dbReference>
<protein>
    <recommendedName>
        <fullName evidence="6">NACHT domain-containing protein</fullName>
    </recommendedName>
</protein>
<dbReference type="InterPro" id="IPR056884">
    <property type="entry name" value="NPHP3-like_N"/>
</dbReference>
<evidence type="ECO:0000256" key="1">
    <source>
        <dbReference type="ARBA" id="ARBA00022737"/>
    </source>
</evidence>
<dbReference type="SUPFAM" id="SSF52540">
    <property type="entry name" value="P-loop containing nucleoside triphosphate hydrolases"/>
    <property type="match status" value="1"/>
</dbReference>
<keyword evidence="5" id="KW-1185">Reference proteome</keyword>
<evidence type="ECO:0000313" key="4">
    <source>
        <dbReference type="EMBL" id="KAJ4253305.1"/>
    </source>
</evidence>
<proteinExistence type="predicted"/>
<accession>A0A9W8RT11</accession>
<dbReference type="OrthoDB" id="443402at2759"/>
<dbReference type="EMBL" id="JAOQAZ010000024">
    <property type="protein sequence ID" value="KAJ4253305.1"/>
    <property type="molecule type" value="Genomic_DNA"/>
</dbReference>
<keyword evidence="1" id="KW-0677">Repeat</keyword>
<dbReference type="Gene3D" id="3.40.50.300">
    <property type="entry name" value="P-loop containing nucleotide triphosphate hydrolases"/>
    <property type="match status" value="1"/>
</dbReference>
<comment type="caution">
    <text evidence="4">The sequence shown here is derived from an EMBL/GenBank/DDBJ whole genome shotgun (WGS) entry which is preliminary data.</text>
</comment>
<dbReference type="Pfam" id="PF25053">
    <property type="entry name" value="DUF7791"/>
    <property type="match status" value="1"/>
</dbReference>
<gene>
    <name evidence="4" type="ORF">NW762_010460</name>
</gene>
<dbReference type="PANTHER" id="PTHR10039:SF5">
    <property type="entry name" value="NACHT DOMAIN-CONTAINING PROTEIN"/>
    <property type="match status" value="1"/>
</dbReference>
<organism evidence="4 5">
    <name type="scientific">Fusarium torreyae</name>
    <dbReference type="NCBI Taxonomy" id="1237075"/>
    <lineage>
        <taxon>Eukaryota</taxon>
        <taxon>Fungi</taxon>
        <taxon>Dikarya</taxon>
        <taxon>Ascomycota</taxon>
        <taxon>Pezizomycotina</taxon>
        <taxon>Sordariomycetes</taxon>
        <taxon>Hypocreomycetidae</taxon>
        <taxon>Hypocreales</taxon>
        <taxon>Nectriaceae</taxon>
        <taxon>Fusarium</taxon>
    </lineage>
</organism>